<accession>A0A368NGH5</accession>
<organism evidence="1 2">
    <name type="scientific">Corallincola holothuriorum</name>
    <dbReference type="NCBI Taxonomy" id="2282215"/>
    <lineage>
        <taxon>Bacteria</taxon>
        <taxon>Pseudomonadati</taxon>
        <taxon>Pseudomonadota</taxon>
        <taxon>Gammaproteobacteria</taxon>
        <taxon>Alteromonadales</taxon>
        <taxon>Psychromonadaceae</taxon>
        <taxon>Corallincola</taxon>
    </lineage>
</organism>
<dbReference type="AlphaFoldDB" id="A0A368NGH5"/>
<evidence type="ECO:0000313" key="2">
    <source>
        <dbReference type="Proteomes" id="UP000252558"/>
    </source>
</evidence>
<name>A0A368NGH5_9GAMM</name>
<proteinExistence type="predicted"/>
<dbReference type="OrthoDB" id="7065249at2"/>
<reference evidence="1 2" key="1">
    <citation type="submission" date="2018-07" db="EMBL/GenBank/DDBJ databases">
        <title>Corallincola holothuriorum sp. nov., a new facultative anaerobe isolated from sea cucumber Apostichopus japonicus.</title>
        <authorList>
            <person name="Xia H."/>
        </authorList>
    </citation>
    <scope>NUCLEOTIDE SEQUENCE [LARGE SCALE GENOMIC DNA]</scope>
    <source>
        <strain evidence="1 2">C4</strain>
    </source>
</reference>
<sequence>MFWNKKKKAVLLDEPRAHHYTLAHIAFRYFCDSDPEQFFRVMASDSQAVVDMLWEKVCQQCEGEASVDLDIAELAVTPLKIGDYPTLLIEMPAARAIVEAMMILVVLTEPLASLEQVEKPSYRYFVLELGEPTDEKEMTVFCEWADDNHLNRGEGCEPTPNAFIQLVASVVE</sequence>
<dbReference type="RefSeq" id="WP_114338790.1">
    <property type="nucleotide sequence ID" value="NZ_QPID01000007.1"/>
</dbReference>
<protein>
    <submittedName>
        <fullName evidence="1">Uncharacterized protein</fullName>
    </submittedName>
</protein>
<dbReference type="EMBL" id="QPID01000007">
    <property type="protein sequence ID" value="RCU49230.1"/>
    <property type="molecule type" value="Genomic_DNA"/>
</dbReference>
<keyword evidence="2" id="KW-1185">Reference proteome</keyword>
<dbReference type="Proteomes" id="UP000252558">
    <property type="component" value="Unassembled WGS sequence"/>
</dbReference>
<comment type="caution">
    <text evidence="1">The sequence shown here is derived from an EMBL/GenBank/DDBJ whole genome shotgun (WGS) entry which is preliminary data.</text>
</comment>
<gene>
    <name evidence="1" type="ORF">DU002_12835</name>
</gene>
<evidence type="ECO:0000313" key="1">
    <source>
        <dbReference type="EMBL" id="RCU49230.1"/>
    </source>
</evidence>